<reference evidence="1 2" key="1">
    <citation type="submission" date="2019-03" db="EMBL/GenBank/DDBJ databases">
        <authorList>
            <consortium name="Pathogen Informatics"/>
        </authorList>
    </citation>
    <scope>NUCLEOTIDE SEQUENCE [LARGE SCALE GENOMIC DNA]</scope>
    <source>
        <strain evidence="1 2">NCTC12282</strain>
    </source>
</reference>
<evidence type="ECO:0000313" key="2">
    <source>
        <dbReference type="Proteomes" id="UP000373449"/>
    </source>
</evidence>
<gene>
    <name evidence="1" type="primary">gsp_1</name>
    <name evidence="1" type="ORF">NCTC12282_00065</name>
</gene>
<organism evidence="1 2">
    <name type="scientific">Budvicia aquatica</name>
    <dbReference type="NCBI Taxonomy" id="82979"/>
    <lineage>
        <taxon>Bacteria</taxon>
        <taxon>Pseudomonadati</taxon>
        <taxon>Pseudomonadota</taxon>
        <taxon>Gammaproteobacteria</taxon>
        <taxon>Enterobacterales</taxon>
        <taxon>Budviciaceae</taxon>
        <taxon>Budvicia</taxon>
    </lineage>
</organism>
<dbReference type="AlphaFoldDB" id="A0A484ZCL1"/>
<dbReference type="EMBL" id="CAADJA010000002">
    <property type="protein sequence ID" value="VFS45193.1"/>
    <property type="molecule type" value="Genomic_DNA"/>
</dbReference>
<protein>
    <submittedName>
        <fullName evidence="1">Bifunctional glutathionylspermidine synthetase/amidase</fullName>
    </submittedName>
</protein>
<accession>A0A484ZCL1</accession>
<proteinExistence type="predicted"/>
<dbReference type="Proteomes" id="UP000373449">
    <property type="component" value="Unassembled WGS sequence"/>
</dbReference>
<dbReference type="SUPFAM" id="SSF56059">
    <property type="entry name" value="Glutathione synthetase ATP-binding domain-like"/>
    <property type="match status" value="1"/>
</dbReference>
<evidence type="ECO:0000313" key="1">
    <source>
        <dbReference type="EMBL" id="VFS45193.1"/>
    </source>
</evidence>
<name>A0A484ZCL1_9GAMM</name>
<sequence length="55" mass="6252">MATSLSRRTFYQELWCLPKVAGKYIQVCTFTIGGSYGGACLRGDESLVIKKRERY</sequence>